<evidence type="ECO:0000256" key="6">
    <source>
        <dbReference type="ARBA" id="ARBA00022692"/>
    </source>
</evidence>
<dbReference type="FunFam" id="1.20.81.30:FF:000001">
    <property type="entry name" value="Type II secretion system protein F"/>
    <property type="match status" value="2"/>
</dbReference>
<dbReference type="PANTHER" id="PTHR30012">
    <property type="entry name" value="GENERAL SECRETION PATHWAY PROTEIN"/>
    <property type="match status" value="1"/>
</dbReference>
<evidence type="ECO:0000259" key="12">
    <source>
        <dbReference type="Pfam" id="PF00482"/>
    </source>
</evidence>
<dbReference type="PANTHER" id="PTHR30012:SF7">
    <property type="entry name" value="PROTEIN TRANSPORT PROTEIN HOFC HOMOLOG"/>
    <property type="match status" value="1"/>
</dbReference>
<evidence type="ECO:0000256" key="4">
    <source>
        <dbReference type="ARBA" id="ARBA00022475"/>
    </source>
</evidence>
<dbReference type="eggNOG" id="COG1459">
    <property type="taxonomic scope" value="Bacteria"/>
</dbReference>
<evidence type="ECO:0000256" key="5">
    <source>
        <dbReference type="ARBA" id="ARBA00022519"/>
    </source>
</evidence>
<keyword evidence="10" id="KW-0175">Coiled coil</keyword>
<proteinExistence type="inferred from homology"/>
<evidence type="ECO:0000256" key="1">
    <source>
        <dbReference type="ARBA" id="ARBA00004429"/>
    </source>
</evidence>
<protein>
    <submittedName>
        <fullName evidence="13">Type IV pilus assembly protein PilC</fullName>
    </submittedName>
</protein>
<dbReference type="GO" id="GO:0015628">
    <property type="term" value="P:protein secretion by the type II secretion system"/>
    <property type="evidence" value="ECO:0007669"/>
    <property type="project" value="TreeGrafter"/>
</dbReference>
<evidence type="ECO:0000313" key="13">
    <source>
        <dbReference type="EMBL" id="SIQ39104.1"/>
    </source>
</evidence>
<dbReference type="InterPro" id="IPR001992">
    <property type="entry name" value="T2SS_GspF/T4SS_PilC_CS"/>
</dbReference>
<evidence type="ECO:0000256" key="7">
    <source>
        <dbReference type="ARBA" id="ARBA00022989"/>
    </source>
</evidence>
<keyword evidence="6 9" id="KW-0812">Transmembrane</keyword>
<feature type="domain" description="Type II secretion system protein GspF" evidence="12">
    <location>
        <begin position="79"/>
        <end position="202"/>
    </location>
</feature>
<dbReference type="Proteomes" id="UP000186895">
    <property type="component" value="Unassembled WGS sequence"/>
</dbReference>
<evidence type="ECO:0000256" key="3">
    <source>
        <dbReference type="ARBA" id="ARBA00022448"/>
    </source>
</evidence>
<evidence type="ECO:0000256" key="9">
    <source>
        <dbReference type="RuleBase" id="RU003923"/>
    </source>
</evidence>
<feature type="transmembrane region" description="Helical" evidence="11">
    <location>
        <begin position="386"/>
        <end position="406"/>
    </location>
</feature>
<dbReference type="GO" id="GO:0005886">
    <property type="term" value="C:plasma membrane"/>
    <property type="evidence" value="ECO:0007669"/>
    <property type="project" value="UniProtKB-SubCell"/>
</dbReference>
<dbReference type="RefSeq" id="WP_010323301.1">
    <property type="nucleotide sequence ID" value="NZ_FTMN01000004.1"/>
</dbReference>
<reference evidence="14" key="1">
    <citation type="submission" date="2017-01" db="EMBL/GenBank/DDBJ databases">
        <authorList>
            <person name="Varghese N."/>
            <person name="Submissions S."/>
        </authorList>
    </citation>
    <scope>NUCLEOTIDE SEQUENCE [LARGE SCALE GENOMIC DNA]</scope>
    <source>
        <strain evidence="14">DSM 7027</strain>
    </source>
</reference>
<keyword evidence="8 11" id="KW-0472">Membrane</keyword>
<comment type="similarity">
    <text evidence="2 9">Belongs to the GSP F family.</text>
</comment>
<dbReference type="InterPro" id="IPR042094">
    <property type="entry name" value="T2SS_GspF_sf"/>
</dbReference>
<comment type="subcellular location">
    <subcellularLocation>
        <location evidence="1 9">Cell inner membrane</location>
        <topology evidence="1 9">Multi-pass membrane protein</topology>
    </subcellularLocation>
</comment>
<dbReference type="PROSITE" id="PS00874">
    <property type="entry name" value="T2SP_F"/>
    <property type="match status" value="1"/>
</dbReference>
<keyword evidence="3 9" id="KW-0813">Transport</keyword>
<dbReference type="InterPro" id="IPR003004">
    <property type="entry name" value="GspF/PilC"/>
</dbReference>
<feature type="transmembrane region" description="Helical" evidence="11">
    <location>
        <begin position="178"/>
        <end position="198"/>
    </location>
</feature>
<dbReference type="EMBL" id="FTMN01000004">
    <property type="protein sequence ID" value="SIQ39104.1"/>
    <property type="molecule type" value="Genomic_DNA"/>
</dbReference>
<accession>A0A1N6SDD0</accession>
<name>A0A1N6SDD0_9GAMM</name>
<feature type="coiled-coil region" evidence="10">
    <location>
        <begin position="154"/>
        <end position="181"/>
    </location>
</feature>
<feature type="transmembrane region" description="Helical" evidence="11">
    <location>
        <begin position="232"/>
        <end position="251"/>
    </location>
</feature>
<keyword evidence="14" id="KW-1185">Reference proteome</keyword>
<keyword evidence="7 11" id="KW-1133">Transmembrane helix</keyword>
<keyword evidence="5" id="KW-0997">Cell inner membrane</keyword>
<dbReference type="PRINTS" id="PR00812">
    <property type="entry name" value="BCTERIALGSPF"/>
</dbReference>
<feature type="domain" description="Type II secretion system protein GspF" evidence="12">
    <location>
        <begin position="283"/>
        <end position="405"/>
    </location>
</feature>
<sequence length="414" mass="44906">MAISAASKKHKEPVKYGFNWQGRDKSGNTSKGHIEAENIAAAKTLLRRQGINPHRIAKERQSAFSSKNKPIKTADIAYFIRQLATMTKAGVPLLQGLEIVGNGVEKLKLKNMIKEIRSEVNSGNTFASALAHHPEHFDMLVCSLVNAGEQSGSLENMLDRIATYKEKMESLKKKIKKAMTYPIAVLVVGVIVSAILLVKVVPQFESIFTGFGADLPAFTQMVVGMSEFAQEYWFFGLIGAVAAIFAFKKAIQHSERFSNFVDRAVLRIPVFGPILHKAAIARFSRTLATTFAAGVPLVEALDSAATSSGNIVYETAIRQIKNGVSTGQSLQNAVVMTGVFPVMASQMIAIGEESGALDHMLDKVATFYEEDVDNAVDNLSSLLEPMIMVILGVLVGGLVIAMYLPIFQLGQVVG</sequence>
<dbReference type="AlphaFoldDB" id="A0A1N6SDD0"/>
<organism evidence="13 14">
    <name type="scientific">Marinobacterium stanieri</name>
    <dbReference type="NCBI Taxonomy" id="49186"/>
    <lineage>
        <taxon>Bacteria</taxon>
        <taxon>Pseudomonadati</taxon>
        <taxon>Pseudomonadota</taxon>
        <taxon>Gammaproteobacteria</taxon>
        <taxon>Oceanospirillales</taxon>
        <taxon>Oceanospirillaceae</taxon>
        <taxon>Marinobacterium</taxon>
    </lineage>
</organism>
<keyword evidence="4" id="KW-1003">Cell membrane</keyword>
<evidence type="ECO:0000256" key="8">
    <source>
        <dbReference type="ARBA" id="ARBA00023136"/>
    </source>
</evidence>
<evidence type="ECO:0000256" key="2">
    <source>
        <dbReference type="ARBA" id="ARBA00005745"/>
    </source>
</evidence>
<dbReference type="InterPro" id="IPR018076">
    <property type="entry name" value="T2SS_GspF_dom"/>
</dbReference>
<dbReference type="Gene3D" id="1.20.81.30">
    <property type="entry name" value="Type II secretion system (T2SS), domain F"/>
    <property type="match status" value="2"/>
</dbReference>
<evidence type="ECO:0000256" key="10">
    <source>
        <dbReference type="SAM" id="Coils"/>
    </source>
</evidence>
<dbReference type="Pfam" id="PF00482">
    <property type="entry name" value="T2SSF"/>
    <property type="match status" value="2"/>
</dbReference>
<gene>
    <name evidence="13" type="ORF">SAMN05421647_104196</name>
</gene>
<evidence type="ECO:0000313" key="14">
    <source>
        <dbReference type="Proteomes" id="UP000186895"/>
    </source>
</evidence>
<dbReference type="STRING" id="49186.SAMN05421647_104196"/>
<evidence type="ECO:0000256" key="11">
    <source>
        <dbReference type="SAM" id="Phobius"/>
    </source>
</evidence>